<comment type="caution">
    <text evidence="1">The sequence shown here is derived from an EMBL/GenBank/DDBJ whole genome shotgun (WGS) entry which is preliminary data.</text>
</comment>
<dbReference type="EMBL" id="JBHFNR010000060">
    <property type="protein sequence ID" value="MFB2893044.1"/>
    <property type="molecule type" value="Genomic_DNA"/>
</dbReference>
<proteinExistence type="predicted"/>
<dbReference type="Gene3D" id="3.40.50.620">
    <property type="entry name" value="HUPs"/>
    <property type="match status" value="1"/>
</dbReference>
<sequence length="482" mass="55400">MKYNLPPEQRYQMHNSDYTLHFDSILNSNGKVRFVDRSSNNESTIGITVDDEDFKFRIWQEFPSVIADLIDLAVAIYATDRLISHPLDKEQICISVVLPVRHPELLNTVSFQNKLESLLEWTTGRRWFFDFQRRTASERIVENQQILRMVPQGCEVALWSGGLDALAGLYTRLQGSDPKPFMLFGTGSNNSVYARQKRVFKAIEPSFPNRLNLCRVPINFSDSNQYQKNKISRARGVVFTMLGAACAYLMGQKELFVYENGIGAINLPYRKSAVGLDHTRSVNPLTLLRVSDIVSELLGEEFRVQNPFLFWTKAQMCKALAEHRRNDLPPLTMSCDSPHRQKPVQCGYCSSCLLRRQALAASNMEDKTRYVVLHGKRPVADPSLYLRNMLAQVSTIRSLFNVSDNPNLRWENLTRRFFELDNIVDQTAGTEKLLPVEMQHRLIQLYETYIAEWDAVESQISVGLLDWENNRNTSDKRLFAVQ</sequence>
<dbReference type="Pfam" id="PF06508">
    <property type="entry name" value="QueC"/>
    <property type="match status" value="1"/>
</dbReference>
<evidence type="ECO:0000313" key="2">
    <source>
        <dbReference type="Proteomes" id="UP001576784"/>
    </source>
</evidence>
<protein>
    <submittedName>
        <fullName evidence="1">7-cyano-7-deazaguanine synthase</fullName>
        <ecNumber evidence="1">6.3.4.20</ecNumber>
    </submittedName>
</protein>
<accession>A0ABV4XQ12</accession>
<dbReference type="RefSeq" id="WP_413262709.1">
    <property type="nucleotide sequence ID" value="NZ_JBHFNR010000060.1"/>
</dbReference>
<dbReference type="EC" id="6.3.4.20" evidence="1"/>
<keyword evidence="2" id="KW-1185">Reference proteome</keyword>
<dbReference type="InterPro" id="IPR014729">
    <property type="entry name" value="Rossmann-like_a/b/a_fold"/>
</dbReference>
<name>A0ABV4XQ12_9CYAN</name>
<reference evidence="1 2" key="1">
    <citation type="submission" date="2024-09" db="EMBL/GenBank/DDBJ databases">
        <title>Floridaenema gen nov. (Aerosakkonemataceae, Aerosakkonematales ord. nov., Cyanobacteria) from benthic tropical and subtropical fresh waters, with the description of four new species.</title>
        <authorList>
            <person name="Moretto J.A."/>
            <person name="Berthold D.E."/>
            <person name="Lefler F.W."/>
            <person name="Huang I.-S."/>
            <person name="Laughinghouse H. IV."/>
        </authorList>
    </citation>
    <scope>NUCLEOTIDE SEQUENCE [LARGE SCALE GENOMIC DNA]</scope>
    <source>
        <strain evidence="1 2">BLCC-F50</strain>
    </source>
</reference>
<dbReference type="SUPFAM" id="SSF52402">
    <property type="entry name" value="Adenine nucleotide alpha hydrolases-like"/>
    <property type="match status" value="1"/>
</dbReference>
<evidence type="ECO:0000313" key="1">
    <source>
        <dbReference type="EMBL" id="MFB2893044.1"/>
    </source>
</evidence>
<dbReference type="Proteomes" id="UP001576784">
    <property type="component" value="Unassembled WGS sequence"/>
</dbReference>
<gene>
    <name evidence="1" type="ORF">ACE1CI_09040</name>
</gene>
<organism evidence="1 2">
    <name type="scientific">Floridaenema flaviceps BLCC-F50</name>
    <dbReference type="NCBI Taxonomy" id="3153642"/>
    <lineage>
        <taxon>Bacteria</taxon>
        <taxon>Bacillati</taxon>
        <taxon>Cyanobacteriota</taxon>
        <taxon>Cyanophyceae</taxon>
        <taxon>Oscillatoriophycideae</taxon>
        <taxon>Aerosakkonematales</taxon>
        <taxon>Aerosakkonemataceae</taxon>
        <taxon>Floridanema</taxon>
        <taxon>Floridanema flaviceps</taxon>
    </lineage>
</organism>
<dbReference type="GO" id="GO:0016874">
    <property type="term" value="F:ligase activity"/>
    <property type="evidence" value="ECO:0007669"/>
    <property type="project" value="UniProtKB-KW"/>
</dbReference>
<keyword evidence="1" id="KW-0436">Ligase</keyword>
<dbReference type="InterPro" id="IPR018317">
    <property type="entry name" value="QueC"/>
</dbReference>